<protein>
    <submittedName>
        <fullName evidence="2">Uncharacterized protein</fullName>
    </submittedName>
</protein>
<evidence type="ECO:0000313" key="2">
    <source>
        <dbReference type="WBParaSite" id="nRc.2.0.1.t44575-RA"/>
    </source>
</evidence>
<dbReference type="AlphaFoldDB" id="A0A915L1I4"/>
<name>A0A915L1I4_ROMCU</name>
<dbReference type="WBParaSite" id="nRc.2.0.1.t44575-RA">
    <property type="protein sequence ID" value="nRc.2.0.1.t44575-RA"/>
    <property type="gene ID" value="nRc.2.0.1.g44575"/>
</dbReference>
<proteinExistence type="predicted"/>
<organism evidence="1 2">
    <name type="scientific">Romanomermis culicivorax</name>
    <name type="common">Nematode worm</name>
    <dbReference type="NCBI Taxonomy" id="13658"/>
    <lineage>
        <taxon>Eukaryota</taxon>
        <taxon>Metazoa</taxon>
        <taxon>Ecdysozoa</taxon>
        <taxon>Nematoda</taxon>
        <taxon>Enoplea</taxon>
        <taxon>Dorylaimia</taxon>
        <taxon>Mermithida</taxon>
        <taxon>Mermithoidea</taxon>
        <taxon>Mermithidae</taxon>
        <taxon>Romanomermis</taxon>
    </lineage>
</organism>
<keyword evidence="1" id="KW-1185">Reference proteome</keyword>
<reference evidence="2" key="1">
    <citation type="submission" date="2022-11" db="UniProtKB">
        <authorList>
            <consortium name="WormBaseParasite"/>
        </authorList>
    </citation>
    <scope>IDENTIFICATION</scope>
</reference>
<dbReference type="Proteomes" id="UP000887565">
    <property type="component" value="Unplaced"/>
</dbReference>
<evidence type="ECO:0000313" key="1">
    <source>
        <dbReference type="Proteomes" id="UP000887565"/>
    </source>
</evidence>
<accession>A0A915L1I4</accession>
<sequence>MADAIISLTRALLDRTAKFKVTVPSAVKANLALAAASSFKSLIMFTFQRLHCRQGVRIFYMVLASQFVPKGLEIRFQRTLDMIGDQDLNVFELRRNQ</sequence>